<comment type="caution">
    <text evidence="4">The sequence shown here is derived from an EMBL/GenBank/DDBJ whole genome shotgun (WGS) entry which is preliminary data.</text>
</comment>
<dbReference type="Pfam" id="PF00583">
    <property type="entry name" value="Acetyltransf_1"/>
    <property type="match status" value="1"/>
</dbReference>
<evidence type="ECO:0000313" key="5">
    <source>
        <dbReference type="Proteomes" id="UP000019184"/>
    </source>
</evidence>
<dbReference type="OrthoDB" id="5459937at2"/>
<evidence type="ECO:0000256" key="2">
    <source>
        <dbReference type="ARBA" id="ARBA00023315"/>
    </source>
</evidence>
<dbReference type="SUPFAM" id="SSF55729">
    <property type="entry name" value="Acyl-CoA N-acyltransferases (Nat)"/>
    <property type="match status" value="1"/>
</dbReference>
<dbReference type="PROSITE" id="PS51186">
    <property type="entry name" value="GNAT"/>
    <property type="match status" value="1"/>
</dbReference>
<dbReference type="InterPro" id="IPR016181">
    <property type="entry name" value="Acyl_CoA_acyltransferase"/>
</dbReference>
<name>A0A7U7GBG9_9GAMM</name>
<accession>A0A7U7GBG9</accession>
<evidence type="ECO:0000256" key="1">
    <source>
        <dbReference type="ARBA" id="ARBA00022679"/>
    </source>
</evidence>
<keyword evidence="5" id="KW-1185">Reference proteome</keyword>
<evidence type="ECO:0000259" key="3">
    <source>
        <dbReference type="PROSITE" id="PS51186"/>
    </source>
</evidence>
<dbReference type="GO" id="GO:0102971">
    <property type="term" value="F:phosphinothricin N-acetyltransferase activity"/>
    <property type="evidence" value="ECO:0007669"/>
    <property type="project" value="UniProtKB-EC"/>
</dbReference>
<evidence type="ECO:0000313" key="4">
    <source>
        <dbReference type="EMBL" id="CDH45265.1"/>
    </source>
</evidence>
<dbReference type="PANTHER" id="PTHR43072:SF23">
    <property type="entry name" value="UPF0039 PROTEIN C11D3.02C"/>
    <property type="match status" value="1"/>
</dbReference>
<organism evidence="4 5">
    <name type="scientific">Candidatus Contendobacter odensis Run_B_J11</name>
    <dbReference type="NCBI Taxonomy" id="1400861"/>
    <lineage>
        <taxon>Bacteria</taxon>
        <taxon>Pseudomonadati</taxon>
        <taxon>Pseudomonadota</taxon>
        <taxon>Gammaproteobacteria</taxon>
        <taxon>Candidatus Competibacteraceae</taxon>
        <taxon>Candidatus Contendibacter</taxon>
    </lineage>
</organism>
<dbReference type="RefSeq" id="WP_034432801.1">
    <property type="nucleotide sequence ID" value="NZ_CBTK010000135.1"/>
</dbReference>
<reference evidence="4 5" key="1">
    <citation type="journal article" date="2014" name="ISME J.">
        <title>Candidatus Competibacter-lineage genomes retrieved from metagenomes reveal functional metabolic diversity.</title>
        <authorList>
            <person name="McIlroy S.J."/>
            <person name="Albertsen M."/>
            <person name="Andresen E.K."/>
            <person name="Saunders A.M."/>
            <person name="Kristiansen R."/>
            <person name="Stokholm-Bjerregaard M."/>
            <person name="Nielsen K.L."/>
            <person name="Nielsen P.H."/>
        </authorList>
    </citation>
    <scope>NUCLEOTIDE SEQUENCE [LARGE SCALE GENOMIC DNA]</scope>
    <source>
        <strain evidence="4 5">Run_B_J11</strain>
    </source>
</reference>
<keyword evidence="1 4" id="KW-0808">Transferase</keyword>
<proteinExistence type="predicted"/>
<dbReference type="Proteomes" id="UP000019184">
    <property type="component" value="Unassembled WGS sequence"/>
</dbReference>
<dbReference type="EMBL" id="CBTK010000135">
    <property type="protein sequence ID" value="CDH45265.1"/>
    <property type="molecule type" value="Genomic_DNA"/>
</dbReference>
<gene>
    <name evidence="4" type="primary">ywnH</name>
    <name evidence="4" type="ORF">BN874_220035</name>
</gene>
<dbReference type="Gene3D" id="3.40.630.30">
    <property type="match status" value="1"/>
</dbReference>
<dbReference type="EC" id="2.3.1.183" evidence="4"/>
<sequence>MHIRSARYQDLPAIVDIYNASIPGRLATADTEPVTVEQREAWFHDHRPEQRPLWVAEDEHGIAGWLSVRSFYGRPAYHATVELGYYVAPDRQRQGVGRMLLAEALARAPDWEVRTLLAFVFRHNEPSVRLLAEFGFTQWGLLPAVAEMDGREYDVLIMGRRVTTDKGKA</sequence>
<dbReference type="PANTHER" id="PTHR43072">
    <property type="entry name" value="N-ACETYLTRANSFERASE"/>
    <property type="match status" value="1"/>
</dbReference>
<dbReference type="AlphaFoldDB" id="A0A7U7GBG9"/>
<dbReference type="CDD" id="cd04301">
    <property type="entry name" value="NAT_SF"/>
    <property type="match status" value="1"/>
</dbReference>
<dbReference type="InterPro" id="IPR000182">
    <property type="entry name" value="GNAT_dom"/>
</dbReference>
<protein>
    <submittedName>
        <fullName evidence="4">Phosphinothricin acetyltransferase YwnH</fullName>
        <ecNumber evidence="4">2.3.1.183</ecNumber>
    </submittedName>
</protein>
<keyword evidence="2 4" id="KW-0012">Acyltransferase</keyword>
<feature type="domain" description="N-acetyltransferase" evidence="3">
    <location>
        <begin position="1"/>
        <end position="163"/>
    </location>
</feature>